<protein>
    <submittedName>
        <fullName evidence="1">DUF4238 domain-containing protein</fullName>
    </submittedName>
</protein>
<proteinExistence type="predicted"/>
<dbReference type="RefSeq" id="WP_005001941.1">
    <property type="nucleotide sequence ID" value="NZ_CP079898.1"/>
</dbReference>
<dbReference type="InterPro" id="IPR025332">
    <property type="entry name" value="DUF4238"/>
</dbReference>
<sequence length="337" mass="39831">MELTPKQLELKRENHYVWAAYLKNWSLNSSSVWYTTKKLKIANDSVKAIAKEKDFYRYQYITDQHLQLILFISKNSPEELQKHHKLYLESFLQLQEIESLYIKSGKRDKKVLVHLEAFKSNTIENLHTAHERDVEVVLKGLQSHDLTVLDDLQNICRFMSYWGHQIARTKPFRDKIIASQENEQLQKIYKESWWFISYMLGMNLGKSFFETRKIDKHCLLINETNEDFITSDHPIINVHEAINENAIVAPSEDEADFFYAISPKLGYMINRSDRFKKGINYVSIDFVKEVNRKLAFDADQYIIGTTETQLKIYKTFIGKRLKFLKEIKNNQGNKTKN</sequence>
<dbReference type="AlphaFoldDB" id="A0ABD7F0A7"/>
<reference evidence="1 2" key="1">
    <citation type="submission" date="2021-07" db="EMBL/GenBank/DDBJ databases">
        <title>FDA dAtabase for Regulatory Grade micrObial Sequences (FDA-ARGOS): Supporting development and validation of Infectious Disease Dx tests.</title>
        <authorList>
            <person name="Sproer C."/>
            <person name="Gronow S."/>
            <person name="Severitt S."/>
            <person name="Schroder I."/>
            <person name="Tallon L."/>
            <person name="Sadzewicz L."/>
            <person name="Zhao X."/>
            <person name="Boylan J."/>
            <person name="Ott S."/>
            <person name="Bowen H."/>
            <person name="Vavikolanu K."/>
            <person name="Mehta A."/>
            <person name="Aluvathingal J."/>
            <person name="Nadendla S."/>
            <person name="Lowell S."/>
            <person name="Myers T."/>
            <person name="Yan Y."/>
        </authorList>
    </citation>
    <scope>NUCLEOTIDE SEQUENCE [LARGE SCALE GENOMIC DNA]</scope>
    <source>
        <strain evidence="1 2">FDAARGOS_1401</strain>
    </source>
</reference>
<evidence type="ECO:0000313" key="2">
    <source>
        <dbReference type="Proteomes" id="UP000827069"/>
    </source>
</evidence>
<name>A0ABD7F0A7_9GAMM</name>
<accession>A0ABD7F0A7</accession>
<gene>
    <name evidence="1" type="ORF">I6L31_08485</name>
</gene>
<keyword evidence="2" id="KW-1185">Reference proteome</keyword>
<dbReference type="EMBL" id="CP079898">
    <property type="protein sequence ID" value="QXZ21835.1"/>
    <property type="molecule type" value="Genomic_DNA"/>
</dbReference>
<evidence type="ECO:0000313" key="1">
    <source>
        <dbReference type="EMBL" id="QXZ21835.1"/>
    </source>
</evidence>
<dbReference type="Proteomes" id="UP000827069">
    <property type="component" value="Chromosome"/>
</dbReference>
<dbReference type="Pfam" id="PF14022">
    <property type="entry name" value="DUF4238"/>
    <property type="match status" value="1"/>
</dbReference>
<organism evidence="1 2">
    <name type="scientific">Acinetobacter septicus</name>
    <dbReference type="NCBI Taxonomy" id="465797"/>
    <lineage>
        <taxon>Bacteria</taxon>
        <taxon>Pseudomonadati</taxon>
        <taxon>Pseudomonadota</taxon>
        <taxon>Gammaproteobacteria</taxon>
        <taxon>Moraxellales</taxon>
        <taxon>Moraxellaceae</taxon>
        <taxon>Acinetobacter</taxon>
    </lineage>
</organism>